<name>A0A061HAD6_9BASI</name>
<evidence type="ECO:0000313" key="3">
    <source>
        <dbReference type="Proteomes" id="UP000053664"/>
    </source>
</evidence>
<feature type="compositionally biased region" description="Polar residues" evidence="1">
    <location>
        <begin position="290"/>
        <end position="306"/>
    </location>
</feature>
<feature type="region of interest" description="Disordered" evidence="1">
    <location>
        <begin position="246"/>
        <end position="537"/>
    </location>
</feature>
<feature type="compositionally biased region" description="Polar residues" evidence="1">
    <location>
        <begin position="476"/>
        <end position="487"/>
    </location>
</feature>
<feature type="compositionally biased region" description="Acidic residues" evidence="1">
    <location>
        <begin position="735"/>
        <end position="753"/>
    </location>
</feature>
<dbReference type="RefSeq" id="XP_007878488.1">
    <property type="nucleotide sequence ID" value="XM_007880297.1"/>
</dbReference>
<dbReference type="AlphaFoldDB" id="A0A061HAD6"/>
<feature type="compositionally biased region" description="Basic and acidic residues" evidence="1">
    <location>
        <begin position="99"/>
        <end position="110"/>
    </location>
</feature>
<dbReference type="KEGG" id="pfp:PFL1_02782"/>
<gene>
    <name evidence="2" type="ORF">PFL1_02782</name>
</gene>
<sequence length="820" mass="84794">MPTLSLAPSDAASSRRARRGAQDDPSSDATLWEGFASDLDGVLTPPAPPPTSASRLAPDPAPTLAPGLAADNANAPCDPANGSQQGQSSSQGDAPTQETDQRRRLLRELGWDSSPRAQDGPLPHPPPAADGAGADNGPRSSFSIDGADVGAPWSQTGLFPTPYMRDRWLIGVGLKKPPSSGSAKVYGDAVVADTDDDLPSPSLQEVQPPSPGKLGLGQMQAACVGPKTFVVPPPAGATTPRRAVAANDSNAPDAFAKATPVPRRAGGLLDQLDAQISGFKSGADGDKSVQQRQSSPRFPPSVSNRSKPGPGGALASPATSAATPANRHAKSIASGGSSSRKESGVSDKENRRPQRTATSTPGVGVRTPTTKSPVLCIDSDDDDGCGGNGHGLKPRRPPTSASPKRKESNAFDVLLKSPERAAPSHPRTASRPRAPSSPGKLRLSSSNVTAAPRQAGSNTVDATQARLDLSLFRASGSASATRPTQDRSPPARTARDAQRCSENEASDSTHGAAQPTSAPRASMDAPSSSEDSIGLRAFEEQDWMLGIDEEDELRRIEAAIAADGGPDSDPIFIDDERDNGGPGPGLQADDSRRKGDAGAPGPSTTSAPRPRLTIPLRPSVAQTPAVGSAAPSAAEAAADNGCTAVAPDDDDDVQVVEDPDPDLLPCLLSPDTGEGRRGLSIKLISDLSQDTQAMFHRQATGKRKASDGDDDDSFSTTTRRGRGKGKTWESTWADDQQEDQGGDDDDDDDDDQESGSSGARTSRQAGTSTLGRGRGRGSSRGRAKSTTSGRGGSQGRTGGSDKAAYFKKKAWQAKRGARRR</sequence>
<feature type="compositionally biased region" description="Basic residues" evidence="1">
    <location>
        <begin position="773"/>
        <end position="783"/>
    </location>
</feature>
<accession>A0A061HAD6</accession>
<feature type="compositionally biased region" description="Acidic residues" evidence="1">
    <location>
        <begin position="647"/>
        <end position="661"/>
    </location>
</feature>
<feature type="compositionally biased region" description="Low complexity" evidence="1">
    <location>
        <begin position="1"/>
        <end position="14"/>
    </location>
</feature>
<dbReference type="GeneID" id="19316897"/>
<feature type="compositionally biased region" description="Basic and acidic residues" evidence="1">
    <location>
        <begin position="339"/>
        <end position="352"/>
    </location>
</feature>
<evidence type="ECO:0000313" key="2">
    <source>
        <dbReference type="EMBL" id="EPQ29563.1"/>
    </source>
</evidence>
<feature type="compositionally biased region" description="Low complexity" evidence="1">
    <location>
        <begin position="129"/>
        <end position="138"/>
    </location>
</feature>
<feature type="region of interest" description="Disordered" evidence="1">
    <location>
        <begin position="556"/>
        <end position="676"/>
    </location>
</feature>
<proteinExistence type="predicted"/>
<feature type="region of interest" description="Disordered" evidence="1">
    <location>
        <begin position="192"/>
        <end position="217"/>
    </location>
</feature>
<feature type="compositionally biased region" description="Low complexity" evidence="1">
    <location>
        <begin position="624"/>
        <end position="638"/>
    </location>
</feature>
<dbReference type="EMBL" id="KE361630">
    <property type="protein sequence ID" value="EPQ29563.1"/>
    <property type="molecule type" value="Genomic_DNA"/>
</dbReference>
<feature type="region of interest" description="Disordered" evidence="1">
    <location>
        <begin position="692"/>
        <end position="820"/>
    </location>
</feature>
<feature type="compositionally biased region" description="Gly residues" evidence="1">
    <location>
        <begin position="789"/>
        <end position="798"/>
    </location>
</feature>
<feature type="region of interest" description="Disordered" evidence="1">
    <location>
        <begin position="1"/>
        <end position="160"/>
    </location>
</feature>
<organism evidence="2 3">
    <name type="scientific">Pseudozyma flocculosa PF-1</name>
    <dbReference type="NCBI Taxonomy" id="1277687"/>
    <lineage>
        <taxon>Eukaryota</taxon>
        <taxon>Fungi</taxon>
        <taxon>Dikarya</taxon>
        <taxon>Basidiomycota</taxon>
        <taxon>Ustilaginomycotina</taxon>
        <taxon>Ustilaginomycetes</taxon>
        <taxon>Ustilaginales</taxon>
        <taxon>Ustilaginaceae</taxon>
        <taxon>Pseudozyma</taxon>
    </lineage>
</organism>
<feature type="compositionally biased region" description="Basic and acidic residues" evidence="1">
    <location>
        <begin position="493"/>
        <end position="502"/>
    </location>
</feature>
<feature type="compositionally biased region" description="Polar residues" evidence="1">
    <location>
        <begin position="355"/>
        <end position="372"/>
    </location>
</feature>
<dbReference type="HOGENOM" id="CLU_344872_0_0_1"/>
<feature type="compositionally biased region" description="Low complexity" evidence="1">
    <location>
        <begin position="313"/>
        <end position="325"/>
    </location>
</feature>
<feature type="compositionally biased region" description="Basic residues" evidence="1">
    <location>
        <begin position="805"/>
        <end position="820"/>
    </location>
</feature>
<feature type="compositionally biased region" description="Polar residues" evidence="1">
    <location>
        <begin position="506"/>
        <end position="531"/>
    </location>
</feature>
<protein>
    <submittedName>
        <fullName evidence="2">Uncharacterized protein</fullName>
    </submittedName>
</protein>
<evidence type="ECO:0000256" key="1">
    <source>
        <dbReference type="SAM" id="MobiDB-lite"/>
    </source>
</evidence>
<dbReference type="Proteomes" id="UP000053664">
    <property type="component" value="Unassembled WGS sequence"/>
</dbReference>
<feature type="compositionally biased region" description="Low complexity" evidence="1">
    <location>
        <begin position="69"/>
        <end position="92"/>
    </location>
</feature>
<reference evidence="2 3" key="1">
    <citation type="journal article" date="2013" name="Plant Cell">
        <title>The transition from a phytopathogenic smut ancestor to an anamorphic biocontrol agent deciphered by comparative whole-genome analysis.</title>
        <authorList>
            <person name="Lefebvre F."/>
            <person name="Joly D.L."/>
            <person name="Labbe C."/>
            <person name="Teichmann B."/>
            <person name="Linning R."/>
            <person name="Belzile F."/>
            <person name="Bakkeren G."/>
            <person name="Belanger R.R."/>
        </authorList>
    </citation>
    <scope>NUCLEOTIDE SEQUENCE [LARGE SCALE GENOMIC DNA]</scope>
    <source>
        <strain evidence="2 3">PF-1</strain>
    </source>
</reference>
<feature type="compositionally biased region" description="Polar residues" evidence="1">
    <location>
        <begin position="443"/>
        <end position="462"/>
    </location>
</feature>